<reference evidence="2" key="1">
    <citation type="journal article" date="2019" name="Int. J. Syst. Evol. Microbiol.">
        <title>The Global Catalogue of Microorganisms (GCM) 10K type strain sequencing project: providing services to taxonomists for standard genome sequencing and annotation.</title>
        <authorList>
            <consortium name="The Broad Institute Genomics Platform"/>
            <consortium name="The Broad Institute Genome Sequencing Center for Infectious Disease"/>
            <person name="Wu L."/>
            <person name="Ma J."/>
        </authorList>
    </citation>
    <scope>NUCLEOTIDE SEQUENCE [LARGE SCALE GENOMIC DNA]</scope>
    <source>
        <strain evidence="2">CCM 7224</strain>
    </source>
</reference>
<organism evidence="1 2">
    <name type="scientific">Streptomyces mauvecolor</name>
    <dbReference type="NCBI Taxonomy" id="58345"/>
    <lineage>
        <taxon>Bacteria</taxon>
        <taxon>Bacillati</taxon>
        <taxon>Actinomycetota</taxon>
        <taxon>Actinomycetes</taxon>
        <taxon>Kitasatosporales</taxon>
        <taxon>Streptomycetaceae</taxon>
        <taxon>Streptomyces</taxon>
    </lineage>
</organism>
<sequence length="83" mass="9042">GLARDAIRLIQEARKNSGLDVADRIAVRWQSTNPEVTSALTTHADLIADEVLATDYATGEADAAYGEPFTDEPLSLTFHLRKT</sequence>
<dbReference type="Pfam" id="PF19302">
    <property type="entry name" value="DUF5915"/>
    <property type="match status" value="1"/>
</dbReference>
<keyword evidence="2" id="KW-1185">Reference proteome</keyword>
<comment type="caution">
    <text evidence="1">The sequence shown here is derived from an EMBL/GenBank/DDBJ whole genome shotgun (WGS) entry which is preliminary data.</text>
</comment>
<accession>A0ABV9UTJ7</accession>
<evidence type="ECO:0000313" key="1">
    <source>
        <dbReference type="EMBL" id="MFC4959707.1"/>
    </source>
</evidence>
<dbReference type="EMBL" id="JBHSIZ010000033">
    <property type="protein sequence ID" value="MFC4959707.1"/>
    <property type="molecule type" value="Genomic_DNA"/>
</dbReference>
<evidence type="ECO:0000313" key="2">
    <source>
        <dbReference type="Proteomes" id="UP001595834"/>
    </source>
</evidence>
<dbReference type="RefSeq" id="WP_381228221.1">
    <property type="nucleotide sequence ID" value="NZ_JBHSIZ010000033.1"/>
</dbReference>
<dbReference type="Proteomes" id="UP001595834">
    <property type="component" value="Unassembled WGS sequence"/>
</dbReference>
<proteinExistence type="predicted"/>
<gene>
    <name evidence="1" type="ORF">ACFPFX_25790</name>
</gene>
<feature type="non-terminal residue" evidence="1">
    <location>
        <position position="1"/>
    </location>
</feature>
<name>A0ABV9UTJ7_9ACTN</name>
<protein>
    <submittedName>
        <fullName evidence="1">DUF5915 domain-containing protein</fullName>
    </submittedName>
</protein>